<dbReference type="AlphaFoldDB" id="A0A8X6I6C4"/>
<accession>A0A8X6I6C4</accession>
<organism evidence="1 2">
    <name type="scientific">Trichonephila inaurata madagascariensis</name>
    <dbReference type="NCBI Taxonomy" id="2747483"/>
    <lineage>
        <taxon>Eukaryota</taxon>
        <taxon>Metazoa</taxon>
        <taxon>Ecdysozoa</taxon>
        <taxon>Arthropoda</taxon>
        <taxon>Chelicerata</taxon>
        <taxon>Arachnida</taxon>
        <taxon>Araneae</taxon>
        <taxon>Araneomorphae</taxon>
        <taxon>Entelegynae</taxon>
        <taxon>Araneoidea</taxon>
        <taxon>Nephilidae</taxon>
        <taxon>Trichonephila</taxon>
        <taxon>Trichonephila inaurata</taxon>
    </lineage>
</organism>
<sequence>MYASTRCAVCNKLGRSARRVRQKSAVWMRCEEKPLGLKGKRSFRRQSLSPREIVWDSAHASDPRENLKSYRISIQRITPVCHLVRERTEEFDSSLK</sequence>
<protein>
    <submittedName>
        <fullName evidence="1">Uncharacterized protein</fullName>
    </submittedName>
</protein>
<dbReference type="OrthoDB" id="10583530at2759"/>
<gene>
    <name evidence="1" type="ORF">TNIN_356871</name>
</gene>
<name>A0A8X6I6C4_9ARAC</name>
<reference evidence="1" key="1">
    <citation type="submission" date="2020-08" db="EMBL/GenBank/DDBJ databases">
        <title>Multicomponent nature underlies the extraordinary mechanical properties of spider dragline silk.</title>
        <authorList>
            <person name="Kono N."/>
            <person name="Nakamura H."/>
            <person name="Mori M."/>
            <person name="Yoshida Y."/>
            <person name="Ohtoshi R."/>
            <person name="Malay A.D."/>
            <person name="Moran D.A.P."/>
            <person name="Tomita M."/>
            <person name="Numata K."/>
            <person name="Arakawa K."/>
        </authorList>
    </citation>
    <scope>NUCLEOTIDE SEQUENCE</scope>
</reference>
<comment type="caution">
    <text evidence="1">The sequence shown here is derived from an EMBL/GenBank/DDBJ whole genome shotgun (WGS) entry which is preliminary data.</text>
</comment>
<keyword evidence="2" id="KW-1185">Reference proteome</keyword>
<evidence type="ECO:0000313" key="1">
    <source>
        <dbReference type="EMBL" id="GFS32579.1"/>
    </source>
</evidence>
<dbReference type="Proteomes" id="UP000886998">
    <property type="component" value="Unassembled WGS sequence"/>
</dbReference>
<dbReference type="EMBL" id="BMAV01024361">
    <property type="protein sequence ID" value="GFS32579.1"/>
    <property type="molecule type" value="Genomic_DNA"/>
</dbReference>
<evidence type="ECO:0000313" key="2">
    <source>
        <dbReference type="Proteomes" id="UP000886998"/>
    </source>
</evidence>
<proteinExistence type="predicted"/>